<dbReference type="InterPro" id="IPR036390">
    <property type="entry name" value="WH_DNA-bd_sf"/>
</dbReference>
<dbReference type="EMBL" id="CP004121">
    <property type="protein sequence ID" value="AGF57615.1"/>
    <property type="molecule type" value="Genomic_DNA"/>
</dbReference>
<protein>
    <submittedName>
        <fullName evidence="6">Transcriptional regulator, LysR family</fullName>
    </submittedName>
</protein>
<evidence type="ECO:0000256" key="4">
    <source>
        <dbReference type="ARBA" id="ARBA00023163"/>
    </source>
</evidence>
<dbReference type="PANTHER" id="PTHR30346:SF0">
    <property type="entry name" value="HCA OPERON TRANSCRIPTIONAL ACTIVATOR HCAR"/>
    <property type="match status" value="1"/>
</dbReference>
<evidence type="ECO:0000256" key="2">
    <source>
        <dbReference type="ARBA" id="ARBA00023015"/>
    </source>
</evidence>
<dbReference type="InterPro" id="IPR005119">
    <property type="entry name" value="LysR_subst-bd"/>
</dbReference>
<dbReference type="PANTHER" id="PTHR30346">
    <property type="entry name" value="TRANSCRIPTIONAL DUAL REGULATOR HCAR-RELATED"/>
    <property type="match status" value="1"/>
</dbReference>
<keyword evidence="7" id="KW-1185">Reference proteome</keyword>
<feature type="domain" description="HTH lysR-type" evidence="5">
    <location>
        <begin position="4"/>
        <end position="61"/>
    </location>
</feature>
<evidence type="ECO:0000256" key="3">
    <source>
        <dbReference type="ARBA" id="ARBA00023125"/>
    </source>
</evidence>
<reference evidence="6 7" key="1">
    <citation type="submission" date="2013-02" db="EMBL/GenBank/DDBJ databases">
        <title>Genome sequence of Clostridium saccharoperbutylacetonicum N1-4(HMT).</title>
        <authorList>
            <person name="Poehlein A."/>
            <person name="Daniel R."/>
        </authorList>
    </citation>
    <scope>NUCLEOTIDE SEQUENCE [LARGE SCALE GENOMIC DNA]</scope>
    <source>
        <strain evidence="7">N1-4(HMT)</strain>
    </source>
</reference>
<dbReference type="CDD" id="cd05466">
    <property type="entry name" value="PBP2_LTTR_substrate"/>
    <property type="match status" value="1"/>
</dbReference>
<evidence type="ECO:0000259" key="5">
    <source>
        <dbReference type="PROSITE" id="PS50931"/>
    </source>
</evidence>
<keyword evidence="4" id="KW-0804">Transcription</keyword>
<dbReference type="eggNOG" id="COG0583">
    <property type="taxonomic scope" value="Bacteria"/>
</dbReference>
<dbReference type="AlphaFoldDB" id="M1LWN7"/>
<dbReference type="PATRIC" id="fig|931276.5.peg.3887"/>
<organism evidence="6 7">
    <name type="scientific">Clostridium saccharoperbutylacetonicum N1-4(HMT)</name>
    <dbReference type="NCBI Taxonomy" id="931276"/>
    <lineage>
        <taxon>Bacteria</taxon>
        <taxon>Bacillati</taxon>
        <taxon>Bacillota</taxon>
        <taxon>Clostridia</taxon>
        <taxon>Eubacteriales</taxon>
        <taxon>Clostridiaceae</taxon>
        <taxon>Clostridium</taxon>
    </lineage>
</organism>
<gene>
    <name evidence="6" type="ORF">Cspa_c38550</name>
</gene>
<dbReference type="GO" id="GO:0003677">
    <property type="term" value="F:DNA binding"/>
    <property type="evidence" value="ECO:0007669"/>
    <property type="project" value="UniProtKB-KW"/>
</dbReference>
<dbReference type="Pfam" id="PF00126">
    <property type="entry name" value="HTH_1"/>
    <property type="match status" value="1"/>
</dbReference>
<keyword evidence="3" id="KW-0238">DNA-binding</keyword>
<dbReference type="HOGENOM" id="CLU_039613_6_2_9"/>
<proteinExistence type="inferred from homology"/>
<dbReference type="SUPFAM" id="SSF53850">
    <property type="entry name" value="Periplasmic binding protein-like II"/>
    <property type="match status" value="1"/>
</dbReference>
<comment type="similarity">
    <text evidence="1">Belongs to the LysR transcriptional regulatory family.</text>
</comment>
<dbReference type="GO" id="GO:0003700">
    <property type="term" value="F:DNA-binding transcription factor activity"/>
    <property type="evidence" value="ECO:0007669"/>
    <property type="project" value="InterPro"/>
</dbReference>
<dbReference type="PRINTS" id="PR00039">
    <property type="entry name" value="HTHLYSR"/>
</dbReference>
<dbReference type="PROSITE" id="PS50931">
    <property type="entry name" value="HTH_LYSR"/>
    <property type="match status" value="1"/>
</dbReference>
<dbReference type="KEGG" id="csr:Cspa_c38550"/>
<dbReference type="Gene3D" id="3.40.190.290">
    <property type="match status" value="1"/>
</dbReference>
<dbReference type="InterPro" id="IPR036388">
    <property type="entry name" value="WH-like_DNA-bd_sf"/>
</dbReference>
<evidence type="ECO:0000313" key="6">
    <source>
        <dbReference type="EMBL" id="AGF57615.1"/>
    </source>
</evidence>
<dbReference type="SUPFAM" id="SSF46785">
    <property type="entry name" value="Winged helix' DNA-binding domain"/>
    <property type="match status" value="1"/>
</dbReference>
<dbReference type="Gene3D" id="1.10.10.10">
    <property type="entry name" value="Winged helix-like DNA-binding domain superfamily/Winged helix DNA-binding domain"/>
    <property type="match status" value="1"/>
</dbReference>
<dbReference type="Proteomes" id="UP000011728">
    <property type="component" value="Chromosome"/>
</dbReference>
<dbReference type="InterPro" id="IPR000847">
    <property type="entry name" value="LysR_HTH_N"/>
</dbReference>
<dbReference type="GO" id="GO:0032993">
    <property type="term" value="C:protein-DNA complex"/>
    <property type="evidence" value="ECO:0007669"/>
    <property type="project" value="TreeGrafter"/>
</dbReference>
<name>M1LWN7_9CLOT</name>
<evidence type="ECO:0000313" key="7">
    <source>
        <dbReference type="Proteomes" id="UP000011728"/>
    </source>
</evidence>
<dbReference type="RefSeq" id="WP_015393928.1">
    <property type="nucleotide sequence ID" value="NC_020291.1"/>
</dbReference>
<dbReference type="OrthoDB" id="9803735at2"/>
<dbReference type="Pfam" id="PF03466">
    <property type="entry name" value="LysR_substrate"/>
    <property type="match status" value="1"/>
</dbReference>
<dbReference type="STRING" id="36745.CLSAP_36290"/>
<accession>M1LWN7</accession>
<evidence type="ECO:0000256" key="1">
    <source>
        <dbReference type="ARBA" id="ARBA00009437"/>
    </source>
</evidence>
<sequence>MYRISFQQIHYFLVMAEVLNFTEASKLLYISQPALSKQIQILEKELGVSLFIRNNQSVALTPSGKFLFEEWSCLEDKLNSSISNAKSLSHSCSGSLNIGSTETFECEESILEIVDSFRINYPNINVNLELYGFRSLREKLNSKELDIIFVPYFELASYKDIEFVHFQEVNIAIAVPTSNPLSKLDNVTIKDLTDQPFVVISSDESANGVETIKNTCRLNGFSPNIVKYTKNMNSLILAVKNGEGVTFCNNKIPVDKKIRLYEYQNPLNDSDIYAVWKKNNSKLELNFLKNELLKLNEN</sequence>
<keyword evidence="2" id="KW-0805">Transcription regulation</keyword>